<keyword evidence="2" id="KW-1133">Transmembrane helix</keyword>
<keyword evidence="2" id="KW-0812">Transmembrane</keyword>
<evidence type="ECO:0000256" key="1">
    <source>
        <dbReference type="SAM" id="MobiDB-lite"/>
    </source>
</evidence>
<keyword evidence="2" id="KW-0472">Membrane</keyword>
<feature type="compositionally biased region" description="Low complexity" evidence="1">
    <location>
        <begin position="108"/>
        <end position="117"/>
    </location>
</feature>
<reference evidence="3 4" key="1">
    <citation type="submission" date="2019-11" db="EMBL/GenBank/DDBJ databases">
        <title>Venturia inaequalis Genome Resource.</title>
        <authorList>
            <person name="Lichtner F.J."/>
        </authorList>
    </citation>
    <scope>NUCLEOTIDE SEQUENCE [LARGE SCALE GENOMIC DNA]</scope>
    <source>
        <strain evidence="3">Bline_iso_100314</strain>
    </source>
</reference>
<sequence length="157" mass="16874">MPQVKQYIIIAFLLSMVFELIGMALQNYVPEAMSRAAPPSLALGSTLATYLIRGRAPPDLERGNMDPPGRALGRRSRARETINTPIASRASPQRSLLSRTPATPPTPAQHQQPRPAQVASTYSARSPLPSPDAFTIGDSETEDDVLDTQPGGTTRAP</sequence>
<dbReference type="AlphaFoldDB" id="A0A8H3UAY4"/>
<feature type="transmembrane region" description="Helical" evidence="2">
    <location>
        <begin position="6"/>
        <end position="25"/>
    </location>
</feature>
<evidence type="ECO:0000256" key="2">
    <source>
        <dbReference type="SAM" id="Phobius"/>
    </source>
</evidence>
<dbReference type="Proteomes" id="UP000433883">
    <property type="component" value="Unassembled WGS sequence"/>
</dbReference>
<gene>
    <name evidence="3" type="ORF">BLS_006558</name>
</gene>
<dbReference type="EMBL" id="WNWQ01000486">
    <property type="protein sequence ID" value="KAE9967127.1"/>
    <property type="molecule type" value="Genomic_DNA"/>
</dbReference>
<organism evidence="3 4">
    <name type="scientific">Venturia inaequalis</name>
    <name type="common">Apple scab fungus</name>
    <dbReference type="NCBI Taxonomy" id="5025"/>
    <lineage>
        <taxon>Eukaryota</taxon>
        <taxon>Fungi</taxon>
        <taxon>Dikarya</taxon>
        <taxon>Ascomycota</taxon>
        <taxon>Pezizomycotina</taxon>
        <taxon>Dothideomycetes</taxon>
        <taxon>Pleosporomycetidae</taxon>
        <taxon>Venturiales</taxon>
        <taxon>Venturiaceae</taxon>
        <taxon>Venturia</taxon>
    </lineage>
</organism>
<protein>
    <submittedName>
        <fullName evidence="3">Uncharacterized protein</fullName>
    </submittedName>
</protein>
<feature type="region of interest" description="Disordered" evidence="1">
    <location>
        <begin position="55"/>
        <end position="157"/>
    </location>
</feature>
<name>A0A8H3UAY4_VENIN</name>
<accession>A0A8H3UAY4</accession>
<proteinExistence type="predicted"/>
<evidence type="ECO:0000313" key="3">
    <source>
        <dbReference type="EMBL" id="KAE9967127.1"/>
    </source>
</evidence>
<evidence type="ECO:0000313" key="4">
    <source>
        <dbReference type="Proteomes" id="UP000433883"/>
    </source>
</evidence>
<comment type="caution">
    <text evidence="3">The sequence shown here is derived from an EMBL/GenBank/DDBJ whole genome shotgun (WGS) entry which is preliminary data.</text>
</comment>
<feature type="compositionally biased region" description="Polar residues" evidence="1">
    <location>
        <begin position="81"/>
        <end position="98"/>
    </location>
</feature>